<dbReference type="Proteomes" id="UP000077659">
    <property type="component" value="Unassembled WGS sequence"/>
</dbReference>
<comment type="caution">
    <text evidence="2">The sequence shown here is derived from an EMBL/GenBank/DDBJ whole genome shotgun (WGS) entry which is preliminary data.</text>
</comment>
<proteinExistence type="predicted"/>
<reference evidence="1 4" key="2">
    <citation type="submission" date="2023-12" db="EMBL/GenBank/DDBJ databases">
        <title>Genome sequencing of Xanthomonas floridensis.</title>
        <authorList>
            <person name="Greer S."/>
            <person name="Harrison J."/>
            <person name="Grant M."/>
            <person name="Vicente J."/>
            <person name="Studholme D."/>
        </authorList>
    </citation>
    <scope>NUCLEOTIDE SEQUENCE [LARGE SCALE GENOMIC DNA]</scope>
    <source>
        <strain evidence="1 4">WHRI 8848</strain>
    </source>
</reference>
<dbReference type="AlphaFoldDB" id="A0A1A9M5R5"/>
<gene>
    <name evidence="2" type="ORF">A7D17_08150</name>
    <name evidence="1" type="ORF">VB146_08240</name>
</gene>
<keyword evidence="4" id="KW-1185">Reference proteome</keyword>
<dbReference type="Proteomes" id="UP001303614">
    <property type="component" value="Unassembled WGS sequence"/>
</dbReference>
<dbReference type="RefSeq" id="WP_064510853.1">
    <property type="nucleotide sequence ID" value="NZ_JAYFSN010000007.1"/>
</dbReference>
<reference evidence="2 3" key="1">
    <citation type="submission" date="2016-05" db="EMBL/GenBank/DDBJ databases">
        <title>Pathogenic, phenotypic and molecular characterisation of Xanthomonas nasturtii sp. nov. and Xanthomonas floridensis sp. nov., new species of Xanthomonas associated with watercress production in Florida.</title>
        <authorList>
            <person name="Vicente J.G."/>
            <person name="Rothwell S."/>
            <person name="Holub E.B."/>
            <person name="Studholme D.J."/>
        </authorList>
    </citation>
    <scope>NUCLEOTIDE SEQUENCE [LARGE SCALE GENOMIC DNA]</scope>
    <source>
        <strain evidence="2 3">WHRI 8848</strain>
    </source>
</reference>
<organism evidence="2 3">
    <name type="scientific">Xanthomonas floridensis</name>
    <dbReference type="NCBI Taxonomy" id="1843580"/>
    <lineage>
        <taxon>Bacteria</taxon>
        <taxon>Pseudomonadati</taxon>
        <taxon>Pseudomonadota</taxon>
        <taxon>Gammaproteobacteria</taxon>
        <taxon>Lysobacterales</taxon>
        <taxon>Lysobacteraceae</taxon>
        <taxon>Xanthomonas</taxon>
    </lineage>
</organism>
<dbReference type="STRING" id="1843580.A7D17_08150"/>
<accession>A0A1A9M5R5</accession>
<evidence type="ECO:0000313" key="4">
    <source>
        <dbReference type="Proteomes" id="UP001303614"/>
    </source>
</evidence>
<sequence length="72" mass="8181">MQQIRPYRPADLAACLALFDGNTPGFFTAEARGHFARYLRQHAHDRNFQVMQRGDAWPHTSVATLGITRIDP</sequence>
<evidence type="ECO:0008006" key="5">
    <source>
        <dbReference type="Google" id="ProtNLM"/>
    </source>
</evidence>
<dbReference type="EMBL" id="JAYFSO010000008">
    <property type="protein sequence ID" value="MEA5123846.1"/>
    <property type="molecule type" value="Genomic_DNA"/>
</dbReference>
<protein>
    <recommendedName>
        <fullName evidence="5">Acetyltransferase</fullName>
    </recommendedName>
</protein>
<evidence type="ECO:0000313" key="2">
    <source>
        <dbReference type="EMBL" id="OAG65675.1"/>
    </source>
</evidence>
<evidence type="ECO:0000313" key="1">
    <source>
        <dbReference type="EMBL" id="MEA5123846.1"/>
    </source>
</evidence>
<dbReference type="OrthoDB" id="2380306at2"/>
<name>A0A1A9M5R5_9XANT</name>
<evidence type="ECO:0000313" key="3">
    <source>
        <dbReference type="Proteomes" id="UP000077659"/>
    </source>
</evidence>
<dbReference type="EMBL" id="LXNG01000056">
    <property type="protein sequence ID" value="OAG65675.1"/>
    <property type="molecule type" value="Genomic_DNA"/>
</dbReference>